<keyword evidence="4" id="KW-0808">Transferase</keyword>
<dbReference type="CDD" id="cd02440">
    <property type="entry name" value="AdoMet_MTases"/>
    <property type="match status" value="1"/>
</dbReference>
<sequence length="1108" mass="122755">MRDEMGELIRLETPENSIAFSGERFSSAIAGQIETEHYHRYLLARTLCHGKAVLDVASGEGYGSALLAQVASSVTGVEIDAASVIHATREYRHANLAYLQGDARALPLPDGSIDVAVSFETLEHLADQHRFLGELKRVLRPDGLLVISTPDRNVYSPPGAPPNPYHVAELSTVEFRQILAGYFPNMALLAQKPVIGSAILSQESGVPLVFERQGKTHFEATDHLPAAPYLIAFASAGPLPDLPNSLYIDRSDLDTDRDMRAAAESAMVHMRGELESARQDRDRAVAAQADATLRERAEADRARTAIREAAAREHAAQMAARATIAEYEHALRHAQEELSQLRANLNPSESPSHLEAAEAARASHEAEIAARQRIIDDLSRSLAMAEGRLQAIESSSIWRGSAPVRHLFGRSPRFARATRILLKAAWWTITGQLAARLGAWRRHRAMRHLSDHSADQAKALPLLTAMPDFPIRLVTSATPRVSVIIPTYGQDDYTLRCLASIAMRQPQTSIEVIVMDDAYPTRQDHSFLQDRVEGAHIIRNPENLGFLKTCNAAARQARGDYLFFLNNDTELMPGAIDALADLLAQRPDIGMTGSKLVYPNGQLQEAGGIIWQDASGWNWGRNQDPSRPEYNYRRSVDYISGAAIMIRRDLFETLGGFDTAFSPAYYEDTDLAFRVRETGAKVVYEPRSVVVHYEGISHGTDIATGVKAHQAVNAKLMRTRWASVLDRLHFRDSADLLRASDQAHDRKIILVVDHYVPEPDRDAGSRTIMGVLSSLVDAGWVVKFWPQNRFYSPIYTPLLQDMGIEVLDHRWPGDLRAWLAERGNALDCVLVSRPSVANDLLPMLFTHKKARMCFYGHDLHFERMQREAALTGDADLMRAAESMKAQERQLWRMFDTSIYLSQDEALTARQLEPYCDFRVVVPYCFRDFRRRERPTADSTILFVAGFAHPPNVDAAIFLVREILPLILAERPDARVLLVGSHPAAGVKALAGPTVTVTGWVSDAQLHEHYDTSRAAVVPLRFGAGVKGKVVEALYQGVPLTVTPIGAEGIAGLADILPIVRSPREIADDLLHMLNDDAAWLARSHAQTRFAQDHFSAKAMQDSVIAALA</sequence>
<dbReference type="PANTHER" id="PTHR43179:SF7">
    <property type="entry name" value="RHAMNOSYLTRANSFERASE WBBL"/>
    <property type="match status" value="1"/>
</dbReference>
<evidence type="ECO:0000259" key="2">
    <source>
        <dbReference type="Pfam" id="PF00535"/>
    </source>
</evidence>
<feature type="domain" description="Methyltransferase type 11" evidence="3">
    <location>
        <begin position="54"/>
        <end position="147"/>
    </location>
</feature>
<organism evidence="4 5">
    <name type="scientific">Gluconacetobacter tumulicola</name>
    <dbReference type="NCBI Taxonomy" id="1017177"/>
    <lineage>
        <taxon>Bacteria</taxon>
        <taxon>Pseudomonadati</taxon>
        <taxon>Pseudomonadota</taxon>
        <taxon>Alphaproteobacteria</taxon>
        <taxon>Acetobacterales</taxon>
        <taxon>Acetobacteraceae</taxon>
        <taxon>Gluconacetobacter</taxon>
    </lineage>
</organism>
<dbReference type="RefSeq" id="WP_182964333.1">
    <property type="nucleotide sequence ID" value="NZ_BAABGC010000008.1"/>
</dbReference>
<feature type="domain" description="Glycosyltransferase 2-like" evidence="2">
    <location>
        <begin position="482"/>
        <end position="654"/>
    </location>
</feature>
<dbReference type="CDD" id="cd03801">
    <property type="entry name" value="GT4_PimA-like"/>
    <property type="match status" value="1"/>
</dbReference>
<dbReference type="InterPro" id="IPR029063">
    <property type="entry name" value="SAM-dependent_MTases_sf"/>
</dbReference>
<evidence type="ECO:0000256" key="1">
    <source>
        <dbReference type="SAM" id="Coils"/>
    </source>
</evidence>
<keyword evidence="1" id="KW-0175">Coiled coil</keyword>
<dbReference type="SUPFAM" id="SSF53756">
    <property type="entry name" value="UDP-Glycosyltransferase/glycogen phosphorylase"/>
    <property type="match status" value="1"/>
</dbReference>
<dbReference type="InterPro" id="IPR029044">
    <property type="entry name" value="Nucleotide-diphossugar_trans"/>
</dbReference>
<dbReference type="Gene3D" id="3.40.50.2000">
    <property type="entry name" value="Glycogen Phosphorylase B"/>
    <property type="match status" value="1"/>
</dbReference>
<comment type="caution">
    <text evidence="4">The sequence shown here is derived from an EMBL/GenBank/DDBJ whole genome shotgun (WGS) entry which is preliminary data.</text>
</comment>
<proteinExistence type="predicted"/>
<dbReference type="CDD" id="cd04186">
    <property type="entry name" value="GT_2_like_c"/>
    <property type="match status" value="1"/>
</dbReference>
<keyword evidence="5" id="KW-1185">Reference proteome</keyword>
<dbReference type="GO" id="GO:0008757">
    <property type="term" value="F:S-adenosylmethionine-dependent methyltransferase activity"/>
    <property type="evidence" value="ECO:0007669"/>
    <property type="project" value="InterPro"/>
</dbReference>
<dbReference type="PANTHER" id="PTHR43179">
    <property type="entry name" value="RHAMNOSYLTRANSFERASE WBBL"/>
    <property type="match status" value="1"/>
</dbReference>
<evidence type="ECO:0000313" key="5">
    <source>
        <dbReference type="Proteomes" id="UP000525623"/>
    </source>
</evidence>
<reference evidence="4 5" key="1">
    <citation type="submission" date="2020-04" db="EMBL/GenBank/DDBJ databases">
        <title>Description of novel Gluconacetobacter.</title>
        <authorList>
            <person name="Sombolestani A."/>
        </authorList>
    </citation>
    <scope>NUCLEOTIDE SEQUENCE [LARGE SCALE GENOMIC DNA]</scope>
    <source>
        <strain evidence="4 5">LMG 27725</strain>
    </source>
</reference>
<gene>
    <name evidence="4" type="ORF">HLH29_01965</name>
</gene>
<dbReference type="Pfam" id="PF13692">
    <property type="entry name" value="Glyco_trans_1_4"/>
    <property type="match status" value="1"/>
</dbReference>
<dbReference type="SUPFAM" id="SSF53448">
    <property type="entry name" value="Nucleotide-diphospho-sugar transferases"/>
    <property type="match status" value="1"/>
</dbReference>
<dbReference type="AlphaFoldDB" id="A0A7W4P5J6"/>
<evidence type="ECO:0000313" key="4">
    <source>
        <dbReference type="EMBL" id="MBB2177944.1"/>
    </source>
</evidence>
<dbReference type="EMBL" id="JABEQL010000002">
    <property type="protein sequence ID" value="MBB2177944.1"/>
    <property type="molecule type" value="Genomic_DNA"/>
</dbReference>
<dbReference type="InterPro" id="IPR013216">
    <property type="entry name" value="Methyltransf_11"/>
</dbReference>
<feature type="coiled-coil region" evidence="1">
    <location>
        <begin position="317"/>
        <end position="344"/>
    </location>
</feature>
<evidence type="ECO:0000259" key="3">
    <source>
        <dbReference type="Pfam" id="PF08241"/>
    </source>
</evidence>
<dbReference type="SUPFAM" id="SSF53335">
    <property type="entry name" value="S-adenosyl-L-methionine-dependent methyltransferases"/>
    <property type="match status" value="1"/>
</dbReference>
<accession>A0A7W4P5J6</accession>
<dbReference type="Gene3D" id="3.40.50.150">
    <property type="entry name" value="Vaccinia Virus protein VP39"/>
    <property type="match status" value="1"/>
</dbReference>
<protein>
    <submittedName>
        <fullName evidence="4">Glycosyltransferase</fullName>
    </submittedName>
</protein>
<dbReference type="Proteomes" id="UP000525623">
    <property type="component" value="Unassembled WGS sequence"/>
</dbReference>
<dbReference type="Pfam" id="PF00535">
    <property type="entry name" value="Glycos_transf_2"/>
    <property type="match status" value="1"/>
</dbReference>
<name>A0A7W4P5J6_9PROT</name>
<dbReference type="Gene3D" id="3.90.550.10">
    <property type="entry name" value="Spore Coat Polysaccharide Biosynthesis Protein SpsA, Chain A"/>
    <property type="match status" value="1"/>
</dbReference>
<dbReference type="Pfam" id="PF08241">
    <property type="entry name" value="Methyltransf_11"/>
    <property type="match status" value="1"/>
</dbReference>
<dbReference type="InterPro" id="IPR001173">
    <property type="entry name" value="Glyco_trans_2-like"/>
</dbReference>